<dbReference type="PANTHER" id="PTHR43798:SF33">
    <property type="entry name" value="HYDROLASE, PUTATIVE (AFU_ORTHOLOGUE AFUA_2G14860)-RELATED"/>
    <property type="match status" value="1"/>
</dbReference>
<feature type="domain" description="AB hydrolase-1" evidence="1">
    <location>
        <begin position="24"/>
        <end position="140"/>
    </location>
</feature>
<dbReference type="AlphaFoldDB" id="A0A101I1L2"/>
<name>A0A101I1L2_UNCT6</name>
<dbReference type="GO" id="GO:0047372">
    <property type="term" value="F:monoacylglycerol lipase activity"/>
    <property type="evidence" value="ECO:0007669"/>
    <property type="project" value="TreeGrafter"/>
</dbReference>
<dbReference type="InterPro" id="IPR000073">
    <property type="entry name" value="AB_hydrolase_1"/>
</dbReference>
<dbReference type="EMBL" id="LGGX01000005">
    <property type="protein sequence ID" value="KUK87336.1"/>
    <property type="molecule type" value="Genomic_DNA"/>
</dbReference>
<dbReference type="InterPro" id="IPR050266">
    <property type="entry name" value="AB_hydrolase_sf"/>
</dbReference>
<gene>
    <name evidence="2" type="ORF">XE03_0734</name>
</gene>
<proteinExistence type="predicted"/>
<dbReference type="GO" id="GO:0016020">
    <property type="term" value="C:membrane"/>
    <property type="evidence" value="ECO:0007669"/>
    <property type="project" value="TreeGrafter"/>
</dbReference>
<protein>
    <recommendedName>
        <fullName evidence="1">AB hydrolase-1 domain-containing protein</fullName>
    </recommendedName>
</protein>
<dbReference type="Proteomes" id="UP000053467">
    <property type="component" value="Unassembled WGS sequence"/>
</dbReference>
<dbReference type="GO" id="GO:0046464">
    <property type="term" value="P:acylglycerol catabolic process"/>
    <property type="evidence" value="ECO:0007669"/>
    <property type="project" value="TreeGrafter"/>
</dbReference>
<dbReference type="Gene3D" id="3.40.50.1820">
    <property type="entry name" value="alpha/beta hydrolase"/>
    <property type="match status" value="1"/>
</dbReference>
<sequence>MLFRKKFKNVFFHYKIENYNKNCVLLLHGLGGTSYSFRRYFEILEKKNISFFASDHPFHGYTEERDFKTYVNTIFEFIKKNGCKEIKIVSHSFGSYVTELFYTKFKGSVKSIMLITPFIEAKKQTKGLGLLLYERKEFFRYAGKILSIFPEKFKYPDYARIGRKPYFAYWVNDMTHADRKGYFEIQYFVADRKIENSEFLNVSEIHLGIYDIITYCDMTKRLLKNYDVKNIFLHKGDHLFPLKEFNTFKENFIRFVER</sequence>
<evidence type="ECO:0000313" key="2">
    <source>
        <dbReference type="EMBL" id="KUK87336.1"/>
    </source>
</evidence>
<organism evidence="2 3">
    <name type="scientific">candidate division TA06 bacterium 34_109</name>
    <dbReference type="NCBI Taxonomy" id="1635277"/>
    <lineage>
        <taxon>Bacteria</taxon>
        <taxon>Bacteria division TA06</taxon>
    </lineage>
</organism>
<accession>A0A101I1L2</accession>
<evidence type="ECO:0000259" key="1">
    <source>
        <dbReference type="Pfam" id="PF00561"/>
    </source>
</evidence>
<dbReference type="InterPro" id="IPR029058">
    <property type="entry name" value="AB_hydrolase_fold"/>
</dbReference>
<comment type="caution">
    <text evidence="2">The sequence shown here is derived from an EMBL/GenBank/DDBJ whole genome shotgun (WGS) entry which is preliminary data.</text>
</comment>
<dbReference type="Pfam" id="PF00561">
    <property type="entry name" value="Abhydrolase_1"/>
    <property type="match status" value="1"/>
</dbReference>
<dbReference type="PANTHER" id="PTHR43798">
    <property type="entry name" value="MONOACYLGLYCEROL LIPASE"/>
    <property type="match status" value="1"/>
</dbReference>
<dbReference type="SUPFAM" id="SSF53474">
    <property type="entry name" value="alpha/beta-Hydrolases"/>
    <property type="match status" value="1"/>
</dbReference>
<reference evidence="3" key="1">
    <citation type="journal article" date="2015" name="MBio">
        <title>Genome-Resolved Metagenomic Analysis Reveals Roles for Candidate Phyla and Other Microbial Community Members in Biogeochemical Transformations in Oil Reservoirs.</title>
        <authorList>
            <person name="Hu P."/>
            <person name="Tom L."/>
            <person name="Singh A."/>
            <person name="Thomas B.C."/>
            <person name="Baker B.J."/>
            <person name="Piceno Y.M."/>
            <person name="Andersen G.L."/>
            <person name="Banfield J.F."/>
        </authorList>
    </citation>
    <scope>NUCLEOTIDE SEQUENCE [LARGE SCALE GENOMIC DNA]</scope>
</reference>
<evidence type="ECO:0000313" key="3">
    <source>
        <dbReference type="Proteomes" id="UP000053467"/>
    </source>
</evidence>